<evidence type="ECO:0000256" key="2">
    <source>
        <dbReference type="ARBA" id="ARBA00022989"/>
    </source>
</evidence>
<evidence type="ECO:0000256" key="1">
    <source>
        <dbReference type="ARBA" id="ARBA00022692"/>
    </source>
</evidence>
<evidence type="ECO:0000313" key="6">
    <source>
        <dbReference type="Proteomes" id="UP000293764"/>
    </source>
</evidence>
<dbReference type="EMBL" id="SDWW01000067">
    <property type="protein sequence ID" value="RYV49524.1"/>
    <property type="molecule type" value="Genomic_DNA"/>
</dbReference>
<organism evidence="5 6">
    <name type="scientific">Pengzhenrongella frigida</name>
    <dbReference type="NCBI Taxonomy" id="1259133"/>
    <lineage>
        <taxon>Bacteria</taxon>
        <taxon>Bacillati</taxon>
        <taxon>Actinomycetota</taxon>
        <taxon>Actinomycetes</taxon>
        <taxon>Micrococcales</taxon>
        <taxon>Pengzhenrongella</taxon>
    </lineage>
</organism>
<feature type="domain" description="HAMP" evidence="4">
    <location>
        <begin position="253"/>
        <end position="305"/>
    </location>
</feature>
<dbReference type="CDD" id="cd06225">
    <property type="entry name" value="HAMP"/>
    <property type="match status" value="1"/>
</dbReference>
<dbReference type="GO" id="GO:0007165">
    <property type="term" value="P:signal transduction"/>
    <property type="evidence" value="ECO:0007669"/>
    <property type="project" value="InterPro"/>
</dbReference>
<name>A0A4V1ZGS1_9MICO</name>
<protein>
    <submittedName>
        <fullName evidence="5">Methyl-accepting chemotaxis protein</fullName>
    </submittedName>
</protein>
<dbReference type="PANTHER" id="PTHR32089:SF112">
    <property type="entry name" value="LYSOZYME-LIKE PROTEIN-RELATED"/>
    <property type="match status" value="1"/>
</dbReference>
<reference evidence="5 6" key="1">
    <citation type="submission" date="2019-01" db="EMBL/GenBank/DDBJ databases">
        <title>Novel species of Cellulomonas.</title>
        <authorList>
            <person name="Liu Q."/>
            <person name="Xin Y.-H."/>
        </authorList>
    </citation>
    <scope>NUCLEOTIDE SEQUENCE [LARGE SCALE GENOMIC DNA]</scope>
    <source>
        <strain evidence="5 6">HLT2-17</strain>
    </source>
</reference>
<feature type="non-terminal residue" evidence="5">
    <location>
        <position position="333"/>
    </location>
</feature>
<gene>
    <name evidence="5" type="ORF">EUA98_18270</name>
</gene>
<evidence type="ECO:0000259" key="4">
    <source>
        <dbReference type="PROSITE" id="PS50885"/>
    </source>
</evidence>
<dbReference type="InterPro" id="IPR003660">
    <property type="entry name" value="HAMP_dom"/>
</dbReference>
<keyword evidence="1 3" id="KW-0812">Transmembrane</keyword>
<dbReference type="Gene3D" id="6.10.340.10">
    <property type="match status" value="1"/>
</dbReference>
<proteinExistence type="predicted"/>
<dbReference type="GO" id="GO:0016020">
    <property type="term" value="C:membrane"/>
    <property type="evidence" value="ECO:0007669"/>
    <property type="project" value="InterPro"/>
</dbReference>
<sequence>MRAANRPRGRAARSAPPAAAMCRRRRNGLGLRNPLTFLSLGRRLAAAFAVLCVLLAIVAAAGLNGSSRQRAVAQQTTALHELRTDVLQLRYLDADVSGWQAYVFVDALVAGPAAAVAADNSTLMGLNESRAAGDALLITLKAHPLTEPERVLVDSLETQWADYFALTDSMLDLIAEGTGPSLDAAHEILEGGLDTSWGDLLDTTSELQANVDVRIAALDDDAVAASSSARLQVILAGVLAVLIAVGLGTGITRSIVRPLRKCIVALTAMADGDLTVAADIPNRDEVGDMARSLARAQASLRETLTGVGETAQTVAAAAEELSAANSQVTSGSE</sequence>
<evidence type="ECO:0000256" key="3">
    <source>
        <dbReference type="SAM" id="Phobius"/>
    </source>
</evidence>
<dbReference type="Proteomes" id="UP000293764">
    <property type="component" value="Unassembled WGS sequence"/>
</dbReference>
<dbReference type="SUPFAM" id="SSF158472">
    <property type="entry name" value="HAMP domain-like"/>
    <property type="match status" value="1"/>
</dbReference>
<dbReference type="PANTHER" id="PTHR32089">
    <property type="entry name" value="METHYL-ACCEPTING CHEMOTAXIS PROTEIN MCPB"/>
    <property type="match status" value="1"/>
</dbReference>
<dbReference type="SMART" id="SM00304">
    <property type="entry name" value="HAMP"/>
    <property type="match status" value="1"/>
</dbReference>
<dbReference type="Pfam" id="PF00672">
    <property type="entry name" value="HAMP"/>
    <property type="match status" value="1"/>
</dbReference>
<evidence type="ECO:0000313" key="5">
    <source>
        <dbReference type="EMBL" id="RYV49524.1"/>
    </source>
</evidence>
<dbReference type="AlphaFoldDB" id="A0A4V1ZGS1"/>
<keyword evidence="3" id="KW-0472">Membrane</keyword>
<feature type="transmembrane region" description="Helical" evidence="3">
    <location>
        <begin position="231"/>
        <end position="251"/>
    </location>
</feature>
<comment type="caution">
    <text evidence="5">The sequence shown here is derived from an EMBL/GenBank/DDBJ whole genome shotgun (WGS) entry which is preliminary data.</text>
</comment>
<accession>A0A4V1ZGS1</accession>
<dbReference type="PROSITE" id="PS50885">
    <property type="entry name" value="HAMP"/>
    <property type="match status" value="1"/>
</dbReference>
<keyword evidence="2 3" id="KW-1133">Transmembrane helix</keyword>
<dbReference type="OrthoDB" id="1115140at2"/>
<keyword evidence="6" id="KW-1185">Reference proteome</keyword>